<dbReference type="GO" id="GO:0006020">
    <property type="term" value="P:inositol metabolic process"/>
    <property type="evidence" value="ECO:0007669"/>
    <property type="project" value="TreeGrafter"/>
</dbReference>
<feature type="binding site" evidence="4">
    <location>
        <position position="23"/>
    </location>
    <ligand>
        <name>Mg(2+)</name>
        <dbReference type="ChEBI" id="CHEBI:18420"/>
        <label>1</label>
        <note>catalytic</note>
    </ligand>
</feature>
<organism evidence="5 6">
    <name type="scientific">Angiostrongylus cantonensis</name>
    <name type="common">Rat lungworm</name>
    <dbReference type="NCBI Taxonomy" id="6313"/>
    <lineage>
        <taxon>Eukaryota</taxon>
        <taxon>Metazoa</taxon>
        <taxon>Ecdysozoa</taxon>
        <taxon>Nematoda</taxon>
        <taxon>Chromadorea</taxon>
        <taxon>Rhabditida</taxon>
        <taxon>Rhabditina</taxon>
        <taxon>Rhabditomorpha</taxon>
        <taxon>Strongyloidea</taxon>
        <taxon>Metastrongylidae</taxon>
        <taxon>Angiostrongylus</taxon>
    </lineage>
</organism>
<dbReference type="Gene3D" id="3.40.190.80">
    <property type="match status" value="1"/>
</dbReference>
<dbReference type="PROSITE" id="PS00630">
    <property type="entry name" value="IMP_2"/>
    <property type="match status" value="1"/>
</dbReference>
<dbReference type="GO" id="GO:0007165">
    <property type="term" value="P:signal transduction"/>
    <property type="evidence" value="ECO:0007669"/>
    <property type="project" value="TreeGrafter"/>
</dbReference>
<protein>
    <submittedName>
        <fullName evidence="6">Inositol-phosphate phosphatase</fullName>
    </submittedName>
</protein>
<dbReference type="Proteomes" id="UP000035642">
    <property type="component" value="Unassembled WGS sequence"/>
</dbReference>
<dbReference type="Pfam" id="PF00459">
    <property type="entry name" value="Inositol_P"/>
    <property type="match status" value="1"/>
</dbReference>
<comment type="cofactor">
    <cofactor evidence="4">
        <name>Mg(2+)</name>
        <dbReference type="ChEBI" id="CHEBI:18420"/>
    </cofactor>
</comment>
<keyword evidence="3 4" id="KW-0460">Magnesium</keyword>
<evidence type="ECO:0000256" key="1">
    <source>
        <dbReference type="ARBA" id="ARBA00009759"/>
    </source>
</evidence>
<accession>A0A0K0DD38</accession>
<name>A0A0K0DD38_ANGCA</name>
<dbReference type="InterPro" id="IPR020550">
    <property type="entry name" value="Inositol_monophosphatase_CS"/>
</dbReference>
<dbReference type="AlphaFoldDB" id="A0A0K0DD38"/>
<dbReference type="STRING" id="6313.A0A0K0DD38"/>
<proteinExistence type="inferred from homology"/>
<dbReference type="InterPro" id="IPR000760">
    <property type="entry name" value="Inositol_monophosphatase-like"/>
</dbReference>
<dbReference type="GO" id="GO:0008934">
    <property type="term" value="F:inositol monophosphate 1-phosphatase activity"/>
    <property type="evidence" value="ECO:0007669"/>
    <property type="project" value="TreeGrafter"/>
</dbReference>
<reference evidence="6" key="2">
    <citation type="submission" date="2017-02" db="UniProtKB">
        <authorList>
            <consortium name="WormBaseParasite"/>
        </authorList>
    </citation>
    <scope>IDENTIFICATION</scope>
</reference>
<evidence type="ECO:0000313" key="5">
    <source>
        <dbReference type="Proteomes" id="UP000035642"/>
    </source>
</evidence>
<keyword evidence="5" id="KW-1185">Reference proteome</keyword>
<evidence type="ECO:0000256" key="4">
    <source>
        <dbReference type="PIRSR" id="PIRSR600760-2"/>
    </source>
</evidence>
<reference evidence="5" key="1">
    <citation type="submission" date="2012-09" db="EMBL/GenBank/DDBJ databases">
        <authorList>
            <person name="Martin A.A."/>
        </authorList>
    </citation>
    <scope>NUCLEOTIDE SEQUENCE</scope>
</reference>
<dbReference type="PANTHER" id="PTHR20854">
    <property type="entry name" value="INOSITOL MONOPHOSPHATASE"/>
    <property type="match status" value="1"/>
</dbReference>
<comment type="similarity">
    <text evidence="1">Belongs to the inositol monophosphatase superfamily.</text>
</comment>
<dbReference type="PANTHER" id="PTHR20854:SF4">
    <property type="entry name" value="INOSITOL-1-MONOPHOSPHATASE-RELATED"/>
    <property type="match status" value="1"/>
</dbReference>
<dbReference type="GO" id="GO:0046854">
    <property type="term" value="P:phosphatidylinositol phosphate biosynthetic process"/>
    <property type="evidence" value="ECO:0007669"/>
    <property type="project" value="InterPro"/>
</dbReference>
<dbReference type="SUPFAM" id="SSF56655">
    <property type="entry name" value="Carbohydrate phosphatase"/>
    <property type="match status" value="1"/>
</dbReference>
<evidence type="ECO:0000256" key="3">
    <source>
        <dbReference type="ARBA" id="ARBA00022842"/>
    </source>
</evidence>
<evidence type="ECO:0000256" key="2">
    <source>
        <dbReference type="ARBA" id="ARBA00022723"/>
    </source>
</evidence>
<keyword evidence="2 4" id="KW-0479">Metal-binding</keyword>
<dbReference type="GO" id="GO:0046872">
    <property type="term" value="F:metal ion binding"/>
    <property type="evidence" value="ECO:0007669"/>
    <property type="project" value="UniProtKB-KW"/>
</dbReference>
<sequence length="66" mass="6952">MNIMMVAQGACDAMVEYGLHAWDIAAAAVIVSEAGGCVIDPTEKGHSGFFISSGADEVIDEEFPLY</sequence>
<evidence type="ECO:0000313" key="6">
    <source>
        <dbReference type="WBParaSite" id="ACAC_0000857501-mRNA-1"/>
    </source>
</evidence>
<dbReference type="WBParaSite" id="ACAC_0000857501-mRNA-1">
    <property type="protein sequence ID" value="ACAC_0000857501-mRNA-1"/>
    <property type="gene ID" value="ACAC_0000857501"/>
</dbReference>